<feature type="domain" description="N-acetyltransferase" evidence="3">
    <location>
        <begin position="356"/>
        <end position="494"/>
    </location>
</feature>
<dbReference type="GeneID" id="93294551"/>
<evidence type="ECO:0000256" key="1">
    <source>
        <dbReference type="ARBA" id="ARBA00022679"/>
    </source>
</evidence>
<dbReference type="InterPro" id="IPR016181">
    <property type="entry name" value="Acyl_CoA_acyltransferase"/>
</dbReference>
<evidence type="ECO:0000259" key="3">
    <source>
        <dbReference type="PROSITE" id="PS51186"/>
    </source>
</evidence>
<protein>
    <submittedName>
        <fullName evidence="4">GNAT family acetyltransferase</fullName>
    </submittedName>
</protein>
<dbReference type="PROSITE" id="PS51186">
    <property type="entry name" value="GNAT"/>
    <property type="match status" value="3"/>
</dbReference>
<dbReference type="Gene3D" id="3.40.630.30">
    <property type="match status" value="3"/>
</dbReference>
<feature type="domain" description="N-acetyltransferase" evidence="3">
    <location>
        <begin position="162"/>
        <end position="323"/>
    </location>
</feature>
<comment type="caution">
    <text evidence="4">The sequence shown here is derived from an EMBL/GenBank/DDBJ whole genome shotgun (WGS) entry which is preliminary data.</text>
</comment>
<evidence type="ECO:0000313" key="4">
    <source>
        <dbReference type="EMBL" id="KTC82850.1"/>
    </source>
</evidence>
<dbReference type="STRING" id="28084.Lche_0073"/>
<evidence type="ECO:0000256" key="2">
    <source>
        <dbReference type="ARBA" id="ARBA00023315"/>
    </source>
</evidence>
<organism evidence="4 5">
    <name type="scientific">Legionella cherrii</name>
    <dbReference type="NCBI Taxonomy" id="28084"/>
    <lineage>
        <taxon>Bacteria</taxon>
        <taxon>Pseudomonadati</taxon>
        <taxon>Pseudomonadota</taxon>
        <taxon>Gammaproteobacteria</taxon>
        <taxon>Legionellales</taxon>
        <taxon>Legionellaceae</taxon>
        <taxon>Legionella</taxon>
    </lineage>
</organism>
<gene>
    <name evidence="4" type="ORF">Lche_0073</name>
</gene>
<keyword evidence="2" id="KW-0012">Acyltransferase</keyword>
<dbReference type="Pfam" id="PF00583">
    <property type="entry name" value="Acetyltransf_1"/>
    <property type="match status" value="2"/>
</dbReference>
<accession>A0A0W0SHM1</accession>
<dbReference type="EMBL" id="LNXW01000006">
    <property type="protein sequence ID" value="KTC82850.1"/>
    <property type="molecule type" value="Genomic_DNA"/>
</dbReference>
<dbReference type="SUPFAM" id="SSF55729">
    <property type="entry name" value="Acyl-CoA N-acyltransferases (Nat)"/>
    <property type="match status" value="3"/>
</dbReference>
<reference evidence="4 5" key="1">
    <citation type="submission" date="2015-11" db="EMBL/GenBank/DDBJ databases">
        <title>Genomic analysis of 38 Legionella species identifies large and diverse effector repertoires.</title>
        <authorList>
            <person name="Burstein D."/>
            <person name="Amaro F."/>
            <person name="Zusman T."/>
            <person name="Lifshitz Z."/>
            <person name="Cohen O."/>
            <person name="Gilbert J.A."/>
            <person name="Pupko T."/>
            <person name="Shuman H.A."/>
            <person name="Segal G."/>
        </authorList>
    </citation>
    <scope>NUCLEOTIDE SEQUENCE [LARGE SCALE GENOMIC DNA]</scope>
    <source>
        <strain evidence="4 5">ORW</strain>
    </source>
</reference>
<name>A0A0W0SHM1_9GAMM</name>
<dbReference type="InterPro" id="IPR000182">
    <property type="entry name" value="GNAT_dom"/>
</dbReference>
<dbReference type="PATRIC" id="fig|28084.5.peg.80"/>
<dbReference type="PANTHER" id="PTHR43420">
    <property type="entry name" value="ACETYLTRANSFERASE"/>
    <property type="match status" value="1"/>
</dbReference>
<dbReference type="RefSeq" id="WP_014845083.1">
    <property type="nucleotide sequence ID" value="NZ_LNXW01000006.1"/>
</dbReference>
<dbReference type="Proteomes" id="UP000054921">
    <property type="component" value="Unassembled WGS sequence"/>
</dbReference>
<sequence length="494" mass="56258">MIQIEKITGDLAQSLCRTITKDLPEYFGLPEANEHYAIGVTTRTNFAAKDGDNTFGLVSIDFPYPDNANIYWMAVKRDYHRQGVGKQLIKTACHFAATQGAKTITVETLSPSELEENYLKTYRFYQSVGFNPLLDLKPAGYEWNMVYMMKQLEALAENQSSIAIKPLELCDIPVLVDAFQKANWQKPYVLFEGYYQEQEQSERVVWVAYVQDQIAGYVTLKWTSHYKPFSHKGIPEIMDLNVLPAFRKRGIGSALLTIAEENAASQCDVVGIGVGLYGGPDGGYGQAQRLYANRGYIPDGLGVTYHYKPTIPGETYPLDDDLILWFTKKVTKHLHVERDTVTKKTTDSCDVYVPNTKYKLEFNAKDSFKIIDQKLFEFNKLCVSATQQPELIDINVTIKNGDEVIAGICSEVYTWNILYISVFFVEEKYRNQGLGTLLLNKVEEKAKELGVSLIHLDTFDFQAKDFYLKHGYEEFGVLDDCPKGHQRYYMKKVL</sequence>
<dbReference type="CDD" id="cd04301">
    <property type="entry name" value="NAT_SF"/>
    <property type="match status" value="3"/>
</dbReference>
<feature type="domain" description="N-acetyltransferase" evidence="3">
    <location>
        <begin position="2"/>
        <end position="153"/>
    </location>
</feature>
<dbReference type="GO" id="GO:0016747">
    <property type="term" value="F:acyltransferase activity, transferring groups other than amino-acyl groups"/>
    <property type="evidence" value="ECO:0007669"/>
    <property type="project" value="InterPro"/>
</dbReference>
<dbReference type="InterPro" id="IPR050680">
    <property type="entry name" value="YpeA/RimI_acetyltransf"/>
</dbReference>
<dbReference type="OrthoDB" id="9803772at2"/>
<dbReference type="Pfam" id="PF13508">
    <property type="entry name" value="Acetyltransf_7"/>
    <property type="match status" value="1"/>
</dbReference>
<evidence type="ECO:0000313" key="5">
    <source>
        <dbReference type="Proteomes" id="UP000054921"/>
    </source>
</evidence>
<keyword evidence="1 4" id="KW-0808">Transferase</keyword>
<dbReference type="AlphaFoldDB" id="A0A0W0SHM1"/>
<proteinExistence type="predicted"/>